<dbReference type="PANTHER" id="PTHR36693">
    <property type="entry name" value="GH02722P"/>
    <property type="match status" value="1"/>
</dbReference>
<sequence>MANESWATDMATCRTFMCSTNLFTMVLYPVNKSKRDDLQGTNCKTRPSIYSIKWRVSQRFFRSTFATLWHNLDIINLFIARLSEDYTLSPENIITLRFHLDEPLFDSIDYSWDERISSIVYRSVQMECHLWVLSTLGGAFSAMGDYYSHFAEKAGRISVRQLRLAFDLGDPVLISRCKLYIALFLTQKYCFKKAMQIVREEYSVGKQLHSELLLNCCEGVWMKIKSTRKKRHEKVAANNTENGYIIR</sequence>
<dbReference type="OrthoDB" id="121932at2759"/>
<protein>
    <submittedName>
        <fullName evidence="1">Uncharacterized protein F58A4.6</fullName>
    </submittedName>
</protein>
<proteinExistence type="predicted"/>
<dbReference type="InterPro" id="IPR032072">
    <property type="entry name" value="DUF4807"/>
</dbReference>
<dbReference type="STRING" id="6265.A0A0B2VDZ4"/>
<dbReference type="AlphaFoldDB" id="A0A0B2VDZ4"/>
<evidence type="ECO:0000313" key="2">
    <source>
        <dbReference type="Proteomes" id="UP000031036"/>
    </source>
</evidence>
<accession>A0A0B2VDZ4</accession>
<organism evidence="1 2">
    <name type="scientific">Toxocara canis</name>
    <name type="common">Canine roundworm</name>
    <dbReference type="NCBI Taxonomy" id="6265"/>
    <lineage>
        <taxon>Eukaryota</taxon>
        <taxon>Metazoa</taxon>
        <taxon>Ecdysozoa</taxon>
        <taxon>Nematoda</taxon>
        <taxon>Chromadorea</taxon>
        <taxon>Rhabditida</taxon>
        <taxon>Spirurina</taxon>
        <taxon>Ascaridomorpha</taxon>
        <taxon>Ascaridoidea</taxon>
        <taxon>Toxocaridae</taxon>
        <taxon>Toxocara</taxon>
    </lineage>
</organism>
<evidence type="ECO:0000313" key="1">
    <source>
        <dbReference type="EMBL" id="KHN79642.1"/>
    </source>
</evidence>
<gene>
    <name evidence="1" type="primary">F58A4.6</name>
    <name evidence="1" type="ORF">Tcan_11801</name>
</gene>
<dbReference type="Pfam" id="PF16065">
    <property type="entry name" value="DUF4807"/>
    <property type="match status" value="1"/>
</dbReference>
<comment type="caution">
    <text evidence="1">The sequence shown here is derived from an EMBL/GenBank/DDBJ whole genome shotgun (WGS) entry which is preliminary data.</text>
</comment>
<dbReference type="EMBL" id="JPKZ01001879">
    <property type="protein sequence ID" value="KHN79642.1"/>
    <property type="molecule type" value="Genomic_DNA"/>
</dbReference>
<dbReference type="Proteomes" id="UP000031036">
    <property type="component" value="Unassembled WGS sequence"/>
</dbReference>
<reference evidence="1 2" key="1">
    <citation type="submission" date="2014-11" db="EMBL/GenBank/DDBJ databases">
        <title>Genetic blueprint of the zoonotic pathogen Toxocara canis.</title>
        <authorList>
            <person name="Zhu X.-Q."/>
            <person name="Korhonen P.K."/>
            <person name="Cai H."/>
            <person name="Young N.D."/>
            <person name="Nejsum P."/>
            <person name="von Samson-Himmelstjerna G."/>
            <person name="Boag P.R."/>
            <person name="Tan P."/>
            <person name="Li Q."/>
            <person name="Min J."/>
            <person name="Yang Y."/>
            <person name="Wang X."/>
            <person name="Fang X."/>
            <person name="Hall R.S."/>
            <person name="Hofmann A."/>
            <person name="Sternberg P.W."/>
            <person name="Jex A.R."/>
            <person name="Gasser R.B."/>
        </authorList>
    </citation>
    <scope>NUCLEOTIDE SEQUENCE [LARGE SCALE GENOMIC DNA]</scope>
    <source>
        <strain evidence="1">PN_DK_2014</strain>
    </source>
</reference>
<dbReference type="PANTHER" id="PTHR36693:SF1">
    <property type="entry name" value="GH02722P"/>
    <property type="match status" value="1"/>
</dbReference>
<name>A0A0B2VDZ4_TOXCA</name>
<keyword evidence="2" id="KW-1185">Reference proteome</keyword>